<evidence type="ECO:0000313" key="2">
    <source>
        <dbReference type="Proteomes" id="UP001335737"/>
    </source>
</evidence>
<accession>A0ABU6KFN1</accession>
<name>A0ABU6KFN1_9BACI</name>
<dbReference type="RefSeq" id="WP_327607465.1">
    <property type="nucleotide sequence ID" value="NZ_JARZFX010000004.1"/>
</dbReference>
<organism evidence="1 2">
    <name type="scientific">Virgibacillus tibetensis</name>
    <dbReference type="NCBI Taxonomy" id="3042313"/>
    <lineage>
        <taxon>Bacteria</taxon>
        <taxon>Bacillati</taxon>
        <taxon>Bacillota</taxon>
        <taxon>Bacilli</taxon>
        <taxon>Bacillales</taxon>
        <taxon>Bacillaceae</taxon>
        <taxon>Virgibacillus</taxon>
    </lineage>
</organism>
<proteinExistence type="predicted"/>
<sequence length="63" mass="7355">MKYVKSQMKHLVKDNKDLQKRLKEIMEEHSLERPLALKALYHAEVAAGGKYKSAYQELDPPKE</sequence>
<reference evidence="1 2" key="1">
    <citation type="journal article" date="2024" name="Int. J. Syst. Evol. Microbiol.">
        <title>Virgibacillus tibetensis sp. nov., isolated from salt lake on the Tibetan Plateau of China.</title>
        <authorList>
            <person name="Phurbu D."/>
            <person name="Liu Z.-X."/>
            <person name="Wang R."/>
            <person name="Zheng Y.-Y."/>
            <person name="Liu H.-C."/>
            <person name="Zhou Y.-G."/>
            <person name="Yu Y.-J."/>
            <person name="Li A.-H."/>
        </authorList>
    </citation>
    <scope>NUCLEOTIDE SEQUENCE [LARGE SCALE GENOMIC DNA]</scope>
    <source>
        <strain evidence="1 2">C22-A2</strain>
    </source>
</reference>
<gene>
    <name evidence="1" type="ORF">QGM71_10380</name>
</gene>
<keyword evidence="2" id="KW-1185">Reference proteome</keyword>
<evidence type="ECO:0000313" key="1">
    <source>
        <dbReference type="EMBL" id="MEC5423896.1"/>
    </source>
</evidence>
<protein>
    <recommendedName>
        <fullName evidence="3">Fur-regulated basic protein FbpA</fullName>
    </recommendedName>
</protein>
<dbReference type="EMBL" id="JARZFX010000004">
    <property type="protein sequence ID" value="MEC5423896.1"/>
    <property type="molecule type" value="Genomic_DNA"/>
</dbReference>
<evidence type="ECO:0008006" key="3">
    <source>
        <dbReference type="Google" id="ProtNLM"/>
    </source>
</evidence>
<comment type="caution">
    <text evidence="1">The sequence shown here is derived from an EMBL/GenBank/DDBJ whole genome shotgun (WGS) entry which is preliminary data.</text>
</comment>
<dbReference type="Proteomes" id="UP001335737">
    <property type="component" value="Unassembled WGS sequence"/>
</dbReference>